<accession>A0A2T2WDK0</accession>
<proteinExistence type="predicted"/>
<evidence type="ECO:0000313" key="1">
    <source>
        <dbReference type="EMBL" id="PSR20304.1"/>
    </source>
</evidence>
<evidence type="ECO:0000313" key="2">
    <source>
        <dbReference type="Proteomes" id="UP000241848"/>
    </source>
</evidence>
<name>A0A2T2WDK0_9FIRM</name>
<reference evidence="1 2" key="1">
    <citation type="journal article" date="2014" name="BMC Genomics">
        <title>Comparison of environmental and isolate Sulfobacillus genomes reveals diverse carbon, sulfur, nitrogen, and hydrogen metabolisms.</title>
        <authorList>
            <person name="Justice N.B."/>
            <person name="Norman A."/>
            <person name="Brown C.T."/>
            <person name="Singh A."/>
            <person name="Thomas B.C."/>
            <person name="Banfield J.F."/>
        </authorList>
    </citation>
    <scope>NUCLEOTIDE SEQUENCE [LARGE SCALE GENOMIC DNA]</scope>
    <source>
        <strain evidence="1">AMDSBA3</strain>
    </source>
</reference>
<dbReference type="EMBL" id="PXYV01000070">
    <property type="protein sequence ID" value="PSR20304.1"/>
    <property type="molecule type" value="Genomic_DNA"/>
</dbReference>
<organism evidence="1 2">
    <name type="scientific">Sulfobacillus acidophilus</name>
    <dbReference type="NCBI Taxonomy" id="53633"/>
    <lineage>
        <taxon>Bacteria</taxon>
        <taxon>Bacillati</taxon>
        <taxon>Bacillota</taxon>
        <taxon>Clostridia</taxon>
        <taxon>Eubacteriales</taxon>
        <taxon>Clostridiales Family XVII. Incertae Sedis</taxon>
        <taxon>Sulfobacillus</taxon>
    </lineage>
</organism>
<gene>
    <name evidence="1" type="ORF">C7B45_15500</name>
</gene>
<protein>
    <submittedName>
        <fullName evidence="1">Uncharacterized protein</fullName>
    </submittedName>
</protein>
<dbReference type="AlphaFoldDB" id="A0A2T2WDK0"/>
<sequence>MAEADSKCLAALDSQDEGNDQVIVNRIKNYLFRSTQGHLLTAMVETAFFVRSKLEENSQLRQTA</sequence>
<dbReference type="Proteomes" id="UP000241848">
    <property type="component" value="Unassembled WGS sequence"/>
</dbReference>
<comment type="caution">
    <text evidence="1">The sequence shown here is derived from an EMBL/GenBank/DDBJ whole genome shotgun (WGS) entry which is preliminary data.</text>
</comment>